<protein>
    <submittedName>
        <fullName evidence="2">Uncharacterized protein</fullName>
    </submittedName>
</protein>
<proteinExistence type="predicted"/>
<evidence type="ECO:0000256" key="1">
    <source>
        <dbReference type="SAM" id="MobiDB-lite"/>
    </source>
</evidence>
<sequence length="137" mass="14191">MVAEACPLFPVLSRLLPHSQELSPGLWSIAEGDGTGSGKGGSANPIIRAPPPWHLSATALHHAPRKAGQGVARHACGERVQSGVGPLCGPPKSRVTRVAEPRIQAAASPDVPRYSSPFLGTERHRGPCMAASALSPN</sequence>
<evidence type="ECO:0000313" key="2">
    <source>
        <dbReference type="EMBL" id="KAJ8289072.1"/>
    </source>
</evidence>
<dbReference type="AlphaFoldDB" id="A0A9Q1E3M4"/>
<dbReference type="Proteomes" id="UP001152803">
    <property type="component" value="Unassembled WGS sequence"/>
</dbReference>
<gene>
    <name evidence="2" type="ORF">COCON_G00017310</name>
</gene>
<organism evidence="2 3">
    <name type="scientific">Conger conger</name>
    <name type="common">Conger eel</name>
    <name type="synonym">Muraena conger</name>
    <dbReference type="NCBI Taxonomy" id="82655"/>
    <lineage>
        <taxon>Eukaryota</taxon>
        <taxon>Metazoa</taxon>
        <taxon>Chordata</taxon>
        <taxon>Craniata</taxon>
        <taxon>Vertebrata</taxon>
        <taxon>Euteleostomi</taxon>
        <taxon>Actinopterygii</taxon>
        <taxon>Neopterygii</taxon>
        <taxon>Teleostei</taxon>
        <taxon>Anguilliformes</taxon>
        <taxon>Congridae</taxon>
        <taxon>Conger</taxon>
    </lineage>
</organism>
<name>A0A9Q1E3M4_CONCO</name>
<accession>A0A9Q1E3M4</accession>
<feature type="region of interest" description="Disordered" evidence="1">
    <location>
        <begin position="30"/>
        <end position="50"/>
    </location>
</feature>
<comment type="caution">
    <text evidence="2">The sequence shown here is derived from an EMBL/GenBank/DDBJ whole genome shotgun (WGS) entry which is preliminary data.</text>
</comment>
<dbReference type="EMBL" id="JAFJMO010000001">
    <property type="protein sequence ID" value="KAJ8289072.1"/>
    <property type="molecule type" value="Genomic_DNA"/>
</dbReference>
<keyword evidence="3" id="KW-1185">Reference proteome</keyword>
<evidence type="ECO:0000313" key="3">
    <source>
        <dbReference type="Proteomes" id="UP001152803"/>
    </source>
</evidence>
<reference evidence="2" key="1">
    <citation type="journal article" date="2023" name="Science">
        <title>Genome structures resolve the early diversification of teleost fishes.</title>
        <authorList>
            <person name="Parey E."/>
            <person name="Louis A."/>
            <person name="Montfort J."/>
            <person name="Bouchez O."/>
            <person name="Roques C."/>
            <person name="Iampietro C."/>
            <person name="Lluch J."/>
            <person name="Castinel A."/>
            <person name="Donnadieu C."/>
            <person name="Desvignes T."/>
            <person name="Floi Bucao C."/>
            <person name="Jouanno E."/>
            <person name="Wen M."/>
            <person name="Mejri S."/>
            <person name="Dirks R."/>
            <person name="Jansen H."/>
            <person name="Henkel C."/>
            <person name="Chen W.J."/>
            <person name="Zahm M."/>
            <person name="Cabau C."/>
            <person name="Klopp C."/>
            <person name="Thompson A.W."/>
            <person name="Robinson-Rechavi M."/>
            <person name="Braasch I."/>
            <person name="Lecointre G."/>
            <person name="Bobe J."/>
            <person name="Postlethwait J.H."/>
            <person name="Berthelot C."/>
            <person name="Roest Crollius H."/>
            <person name="Guiguen Y."/>
        </authorList>
    </citation>
    <scope>NUCLEOTIDE SEQUENCE</scope>
    <source>
        <strain evidence="2">Concon-B</strain>
    </source>
</reference>